<organism evidence="2 3">
    <name type="scientific">Halomonas chromatireducens</name>
    <dbReference type="NCBI Taxonomy" id="507626"/>
    <lineage>
        <taxon>Bacteria</taxon>
        <taxon>Pseudomonadati</taxon>
        <taxon>Pseudomonadota</taxon>
        <taxon>Gammaproteobacteria</taxon>
        <taxon>Oceanospirillales</taxon>
        <taxon>Halomonadaceae</taxon>
        <taxon>Halomonas</taxon>
    </lineage>
</organism>
<keyword evidence="1" id="KW-0732">Signal</keyword>
<dbReference type="KEGG" id="hco:LOKO_00316"/>
<reference evidence="2 3" key="2">
    <citation type="submission" date="2016-02" db="EMBL/GenBank/DDBJ databases">
        <authorList>
            <person name="Wen L."/>
            <person name="He K."/>
            <person name="Yang H."/>
        </authorList>
    </citation>
    <scope>NUCLEOTIDE SEQUENCE [LARGE SCALE GENOMIC DNA]</scope>
    <source>
        <strain evidence="2 3">AGD 8-3</strain>
    </source>
</reference>
<evidence type="ECO:0000313" key="3">
    <source>
        <dbReference type="Proteomes" id="UP000063387"/>
    </source>
</evidence>
<sequence length="214" mass="22637">MKTSPPVAIRTYLFLLASLAVLAGCTASPLSETTAELAPLQVGESRLHAVDGTLLLHIKDIPGSIHVDADTEFGASEQFTGASLSPDGEWLAVTTDGVAHSAGWLVRVGNRDPQPAAFQYGGDLALGPWSENGRYAVFEAEGPAPSHTLAVVDRQNLGATVSENSAAVRIPDHEAQVPAHARYTAVGWRSGELVFEVDGGSYRFDPYSLDVIVE</sequence>
<gene>
    <name evidence="2" type="ORF">LOKO_00316</name>
</gene>
<protein>
    <recommendedName>
        <fullName evidence="4">WD40-like Beta Propeller Repeat protein</fullName>
    </recommendedName>
</protein>
<reference evidence="2 3" key="1">
    <citation type="journal article" date="2016" name="Genome Announc.">
        <title>Draft Genome Sequence of 'Halomonas chromatireducens' Strain AGD 8-3, a Haloalkaliphilic Chromate- and Selenite-Reducing Gammaproteobacterium.</title>
        <authorList>
            <person name="Sharko F.S."/>
            <person name="Shapovalova A.A."/>
            <person name="Tsygankova S.V."/>
            <person name="Komova A.V."/>
            <person name="Boulygina E.S."/>
            <person name="Teslyuk A.B."/>
            <person name="Gotovtsev P.M."/>
            <person name="Namsaraev Z.B."/>
            <person name="Khijniak T.V."/>
            <person name="Nedoluzhko A.V."/>
            <person name="Vasilov R.G."/>
        </authorList>
    </citation>
    <scope>NUCLEOTIDE SEQUENCE [LARGE SCALE GENOMIC DNA]</scope>
    <source>
        <strain evidence="2 3">AGD 8-3</strain>
    </source>
</reference>
<dbReference type="Gene3D" id="2.120.10.30">
    <property type="entry name" value="TolB, C-terminal domain"/>
    <property type="match status" value="1"/>
</dbReference>
<dbReference type="AlphaFoldDB" id="A0A0X8HB61"/>
<feature type="chain" id="PRO_5007066762" description="WD40-like Beta Propeller Repeat protein" evidence="1">
    <location>
        <begin position="24"/>
        <end position="214"/>
    </location>
</feature>
<evidence type="ECO:0008006" key="4">
    <source>
        <dbReference type="Google" id="ProtNLM"/>
    </source>
</evidence>
<name>A0A0X8HB61_9GAMM</name>
<keyword evidence="3" id="KW-1185">Reference proteome</keyword>
<accession>A0A0X8HB61</accession>
<dbReference type="PROSITE" id="PS51257">
    <property type="entry name" value="PROKAR_LIPOPROTEIN"/>
    <property type="match status" value="1"/>
</dbReference>
<dbReference type="PATRIC" id="fig|507626.3.peg.311"/>
<evidence type="ECO:0000256" key="1">
    <source>
        <dbReference type="SAM" id="SignalP"/>
    </source>
</evidence>
<dbReference type="Proteomes" id="UP000063387">
    <property type="component" value="Chromosome"/>
</dbReference>
<dbReference type="InterPro" id="IPR011042">
    <property type="entry name" value="6-blade_b-propeller_TolB-like"/>
</dbReference>
<evidence type="ECO:0000313" key="2">
    <source>
        <dbReference type="EMBL" id="AMC99412.1"/>
    </source>
</evidence>
<proteinExistence type="predicted"/>
<feature type="signal peptide" evidence="1">
    <location>
        <begin position="1"/>
        <end position="23"/>
    </location>
</feature>
<dbReference type="EMBL" id="CP014226">
    <property type="protein sequence ID" value="AMC99412.1"/>
    <property type="molecule type" value="Genomic_DNA"/>
</dbReference>
<dbReference type="SUPFAM" id="SSF82171">
    <property type="entry name" value="DPP6 N-terminal domain-like"/>
    <property type="match status" value="1"/>
</dbReference>